<dbReference type="Pfam" id="PF05721">
    <property type="entry name" value="PhyH"/>
    <property type="match status" value="1"/>
</dbReference>
<reference evidence="2 3" key="1">
    <citation type="journal article" date="2019" name="PLoS Genet.">
        <title>Convergent evolution of linked mating-type loci in basidiomycete fungi.</title>
        <authorList>
            <person name="Sun S."/>
            <person name="Coelho M.A."/>
            <person name="Heitman J."/>
            <person name="Nowrousian M."/>
        </authorList>
    </citation>
    <scope>NUCLEOTIDE SEQUENCE [LARGE SCALE GENOMIC DNA]</scope>
    <source>
        <strain evidence="2 3">CBS 4282</strain>
    </source>
</reference>
<gene>
    <name evidence="2" type="ORF">VHUM_00014</name>
</gene>
<evidence type="ECO:0000313" key="2">
    <source>
        <dbReference type="EMBL" id="TXT15511.1"/>
    </source>
</evidence>
<sequence length="326" mass="37183">MTKSQWLIDLERDGYVVVPGVVSQEACEEFQERAVQWIEAFGYGFKRDDPSTWKTELMPFGHHGGMYNRYGGVVHEDFVWKIRTEPGILKTFAEIWGTDDLIVSFDGINATTPLGPGGREDIKPTRPWPHIDQNVRRVDRFELYQGIANLGINGPDDGGLVVMKGSHLLHERHFAERGGWRPEGDKGEKENSYLFSDDEWEWFKKAGCETVKVCANPGDLILWDSRTVHWNQSPTGGNWRFATYICYCPRSLMSAADLEKKKAIFDDRKGTTHWPYLNVVMADRDLTLEPEAVPRKPDGSIDEKNRRPFNEPPLSKEVLSLVGVRA</sequence>
<dbReference type="AlphaFoldDB" id="A0A7D8VAP8"/>
<evidence type="ECO:0000313" key="3">
    <source>
        <dbReference type="Proteomes" id="UP000473826"/>
    </source>
</evidence>
<dbReference type="Proteomes" id="UP000473826">
    <property type="component" value="Unassembled WGS sequence"/>
</dbReference>
<dbReference type="Gene3D" id="2.60.120.620">
    <property type="entry name" value="q2cbj1_9rhob like domain"/>
    <property type="match status" value="1"/>
</dbReference>
<dbReference type="PANTHER" id="PTHR31630">
    <property type="entry name" value="PHYTANOYL-COA DIOXYGENASE-RELATED-RELATED"/>
    <property type="match status" value="1"/>
</dbReference>
<organism evidence="2 3">
    <name type="scientific">Vanrija humicola</name>
    <name type="common">Yeast</name>
    <name type="synonym">Cryptococcus humicola</name>
    <dbReference type="NCBI Taxonomy" id="5417"/>
    <lineage>
        <taxon>Eukaryota</taxon>
        <taxon>Fungi</taxon>
        <taxon>Dikarya</taxon>
        <taxon>Basidiomycota</taxon>
        <taxon>Agaricomycotina</taxon>
        <taxon>Tremellomycetes</taxon>
        <taxon>Trichosporonales</taxon>
        <taxon>Trichosporonaceae</taxon>
        <taxon>Vanrija</taxon>
    </lineage>
</organism>
<feature type="region of interest" description="Disordered" evidence="1">
    <location>
        <begin position="291"/>
        <end position="313"/>
    </location>
</feature>
<dbReference type="SUPFAM" id="SSF51197">
    <property type="entry name" value="Clavaminate synthase-like"/>
    <property type="match status" value="1"/>
</dbReference>
<dbReference type="OrthoDB" id="445007at2759"/>
<comment type="caution">
    <text evidence="2">The sequence shown here is derived from an EMBL/GenBank/DDBJ whole genome shotgun (WGS) entry which is preliminary data.</text>
</comment>
<dbReference type="InterPro" id="IPR008775">
    <property type="entry name" value="Phytyl_CoA_dOase-like"/>
</dbReference>
<protein>
    <recommendedName>
        <fullName evidence="4">Phytanoyl-CoA dioxygenase</fullName>
    </recommendedName>
</protein>
<feature type="compositionally biased region" description="Basic and acidic residues" evidence="1">
    <location>
        <begin position="291"/>
        <end position="309"/>
    </location>
</feature>
<proteinExistence type="predicted"/>
<evidence type="ECO:0000256" key="1">
    <source>
        <dbReference type="SAM" id="MobiDB-lite"/>
    </source>
</evidence>
<dbReference type="PANTHER" id="PTHR31630:SF6">
    <property type="entry name" value="PHYTANOYL-COA DIOXYGENASE-RELATED"/>
    <property type="match status" value="1"/>
</dbReference>
<name>A0A7D8VAP8_VANHU</name>
<evidence type="ECO:0008006" key="4">
    <source>
        <dbReference type="Google" id="ProtNLM"/>
    </source>
</evidence>
<keyword evidence="3" id="KW-1185">Reference proteome</keyword>
<accession>A0A7D8VAP8</accession>
<dbReference type="EMBL" id="QKWK01000001">
    <property type="protein sequence ID" value="TXT15511.1"/>
    <property type="molecule type" value="Genomic_DNA"/>
</dbReference>